<keyword evidence="2" id="KW-1185">Reference proteome</keyword>
<sequence>QSLVHSSPFIYFVFPGFYALPVLTQPPSAAASLGTSVKLTRTLSREHSNYFVHWYQQRPGKAPWYVMVVHSDGSHNREDGIPITSQASALGLTAI</sequence>
<feature type="non-terminal residue" evidence="1">
    <location>
        <position position="1"/>
    </location>
</feature>
<protein>
    <recommendedName>
        <fullName evidence="3">Immunoglobulin V-set domain-containing protein</fullName>
    </recommendedName>
</protein>
<proteinExistence type="predicted"/>
<comment type="caution">
    <text evidence="1">The sequence shown here is derived from an EMBL/GenBank/DDBJ whole genome shotgun (WGS) entry which is preliminary data.</text>
</comment>
<organism evidence="1 2">
    <name type="scientific">Gulo gulo</name>
    <name type="common">Wolverine</name>
    <name type="synonym">Gluton</name>
    <dbReference type="NCBI Taxonomy" id="48420"/>
    <lineage>
        <taxon>Eukaryota</taxon>
        <taxon>Metazoa</taxon>
        <taxon>Chordata</taxon>
        <taxon>Craniata</taxon>
        <taxon>Vertebrata</taxon>
        <taxon>Euteleostomi</taxon>
        <taxon>Mammalia</taxon>
        <taxon>Eutheria</taxon>
        <taxon>Laurasiatheria</taxon>
        <taxon>Carnivora</taxon>
        <taxon>Caniformia</taxon>
        <taxon>Musteloidea</taxon>
        <taxon>Mustelidae</taxon>
        <taxon>Guloninae</taxon>
        <taxon>Gulo</taxon>
    </lineage>
</organism>
<name>A0A9X9LPC6_GULGU</name>
<dbReference type="InterPro" id="IPR050150">
    <property type="entry name" value="IgV_Light_Chain"/>
</dbReference>
<dbReference type="Gene3D" id="2.60.40.10">
    <property type="entry name" value="Immunoglobulins"/>
    <property type="match status" value="1"/>
</dbReference>
<evidence type="ECO:0000313" key="2">
    <source>
        <dbReference type="Proteomes" id="UP000269945"/>
    </source>
</evidence>
<dbReference type="SUPFAM" id="SSF48726">
    <property type="entry name" value="Immunoglobulin"/>
    <property type="match status" value="1"/>
</dbReference>
<accession>A0A9X9LPC6</accession>
<dbReference type="AlphaFoldDB" id="A0A9X9LPC6"/>
<dbReference type="InterPro" id="IPR036179">
    <property type="entry name" value="Ig-like_dom_sf"/>
</dbReference>
<dbReference type="Proteomes" id="UP000269945">
    <property type="component" value="Unassembled WGS sequence"/>
</dbReference>
<dbReference type="EMBL" id="CYRY02010119">
    <property type="protein sequence ID" value="VCW78219.1"/>
    <property type="molecule type" value="Genomic_DNA"/>
</dbReference>
<dbReference type="PANTHER" id="PTHR23267">
    <property type="entry name" value="IMMUNOGLOBULIN LIGHT CHAIN"/>
    <property type="match status" value="1"/>
</dbReference>
<gene>
    <name evidence="1" type="ORF">BN2614_LOCUS2</name>
</gene>
<evidence type="ECO:0000313" key="1">
    <source>
        <dbReference type="EMBL" id="VCW78219.1"/>
    </source>
</evidence>
<reference evidence="1 2" key="1">
    <citation type="submission" date="2018-10" db="EMBL/GenBank/DDBJ databases">
        <authorList>
            <person name="Ekblom R."/>
            <person name="Jareborg N."/>
        </authorList>
    </citation>
    <scope>NUCLEOTIDE SEQUENCE [LARGE SCALE GENOMIC DNA]</scope>
    <source>
        <tissue evidence="1">Muscle</tissue>
    </source>
</reference>
<evidence type="ECO:0008006" key="3">
    <source>
        <dbReference type="Google" id="ProtNLM"/>
    </source>
</evidence>
<dbReference type="InterPro" id="IPR013783">
    <property type="entry name" value="Ig-like_fold"/>
</dbReference>